<proteinExistence type="predicted"/>
<feature type="compositionally biased region" description="Low complexity" evidence="1">
    <location>
        <begin position="67"/>
        <end position="76"/>
    </location>
</feature>
<feature type="region of interest" description="Disordered" evidence="1">
    <location>
        <begin position="67"/>
        <end position="105"/>
    </location>
</feature>
<dbReference type="EMBL" id="JAPDMQ010000940">
    <property type="protein sequence ID" value="KAK0519635.1"/>
    <property type="molecule type" value="Genomic_DNA"/>
</dbReference>
<dbReference type="AlphaFoldDB" id="A0AAN6G6E8"/>
<feature type="compositionally biased region" description="Low complexity" evidence="1">
    <location>
        <begin position="298"/>
        <end position="311"/>
    </location>
</feature>
<dbReference type="Proteomes" id="UP001176521">
    <property type="component" value="Unassembled WGS sequence"/>
</dbReference>
<feature type="region of interest" description="Disordered" evidence="1">
    <location>
        <begin position="283"/>
        <end position="327"/>
    </location>
</feature>
<protein>
    <submittedName>
        <fullName evidence="2">Uncharacterized protein</fullName>
    </submittedName>
</protein>
<evidence type="ECO:0000313" key="3">
    <source>
        <dbReference type="Proteomes" id="UP001176521"/>
    </source>
</evidence>
<comment type="caution">
    <text evidence="2">The sequence shown here is derived from an EMBL/GenBank/DDBJ whole genome shotgun (WGS) entry which is preliminary data.</text>
</comment>
<name>A0AAN6G6E8_9BASI</name>
<evidence type="ECO:0000256" key="1">
    <source>
        <dbReference type="SAM" id="MobiDB-lite"/>
    </source>
</evidence>
<keyword evidence="3" id="KW-1185">Reference proteome</keyword>
<sequence>MPPKEKERVDDLEAAQRQLESDMSTIQSTLDGHSHDISALRTQGDGMMAKLDQILKILQLHSFPSSSSAAHASADSTTKPTTGSARDGDARDSRSTTDGDSNRSFLIKPEELGTFDGIPEDTTLFLAHVQAIRATETDPAWARALLRAIPRTFRGAARLWFALMTDAERTNTLSSLDNLIATVEATFKPSTAVIRRQARERHWLPETEDLVHFSFVKAALLKMGWSSLTEGDLVQEIVDDLDPAVAKLLQTPYRSAPTLTALRMELRAQEAFWRLEHNRPLARSQGTTAAPTYGQLLPPGSGSTAPAAAYPQLPTTNGRPRRSIRDDFDPRNLAYKLHPETGKRMMTYKIPSTNRTMWCARPCNTCAGDHFDFAHDHCSKNTVAFVNNIDADEGYPCTMDADEDDDDGRQGF</sequence>
<organism evidence="2 3">
    <name type="scientific">Tilletia horrida</name>
    <dbReference type="NCBI Taxonomy" id="155126"/>
    <lineage>
        <taxon>Eukaryota</taxon>
        <taxon>Fungi</taxon>
        <taxon>Dikarya</taxon>
        <taxon>Basidiomycota</taxon>
        <taxon>Ustilaginomycotina</taxon>
        <taxon>Exobasidiomycetes</taxon>
        <taxon>Tilletiales</taxon>
        <taxon>Tilletiaceae</taxon>
        <taxon>Tilletia</taxon>
    </lineage>
</organism>
<reference evidence="2" key="1">
    <citation type="journal article" date="2023" name="PhytoFront">
        <title>Draft Genome Resources of Seven Strains of Tilletia horrida, Causal Agent of Kernel Smut of Rice.</title>
        <authorList>
            <person name="Khanal S."/>
            <person name="Antony Babu S."/>
            <person name="Zhou X.G."/>
        </authorList>
    </citation>
    <scope>NUCLEOTIDE SEQUENCE</scope>
    <source>
        <strain evidence="2">TX3</strain>
    </source>
</reference>
<accession>A0AAN6G6E8</accession>
<gene>
    <name evidence="2" type="ORF">OC842_007382</name>
</gene>
<feature type="compositionally biased region" description="Basic and acidic residues" evidence="1">
    <location>
        <begin position="86"/>
        <end position="101"/>
    </location>
</feature>
<evidence type="ECO:0000313" key="2">
    <source>
        <dbReference type="EMBL" id="KAK0519635.1"/>
    </source>
</evidence>